<evidence type="ECO:0000313" key="2">
    <source>
        <dbReference type="Proteomes" id="UP000652761"/>
    </source>
</evidence>
<evidence type="ECO:0000313" key="1">
    <source>
        <dbReference type="EMBL" id="MQM14540.1"/>
    </source>
</evidence>
<proteinExistence type="predicted"/>
<dbReference type="EMBL" id="NMUH01006134">
    <property type="protein sequence ID" value="MQM14540.1"/>
    <property type="molecule type" value="Genomic_DNA"/>
</dbReference>
<accession>A0A843X7X8</accession>
<name>A0A843X7X8_COLES</name>
<organism evidence="1 2">
    <name type="scientific">Colocasia esculenta</name>
    <name type="common">Wild taro</name>
    <name type="synonym">Arum esculentum</name>
    <dbReference type="NCBI Taxonomy" id="4460"/>
    <lineage>
        <taxon>Eukaryota</taxon>
        <taxon>Viridiplantae</taxon>
        <taxon>Streptophyta</taxon>
        <taxon>Embryophyta</taxon>
        <taxon>Tracheophyta</taxon>
        <taxon>Spermatophyta</taxon>
        <taxon>Magnoliopsida</taxon>
        <taxon>Liliopsida</taxon>
        <taxon>Araceae</taxon>
        <taxon>Aroideae</taxon>
        <taxon>Colocasieae</taxon>
        <taxon>Colocasia</taxon>
    </lineage>
</organism>
<sequence length="126" mass="13806">MDQYIRDRAREVADSYSQQMIEKYAGEEEQLQLDLEIWVAASSATKKGHVYGFGHNIYTSRVLSGTSSSASQATSAFTTPDALGTSPSEIMGFIRDEISSLESCLPQTMQMQVSNTIQAQLSQALS</sequence>
<gene>
    <name evidence="1" type="ORF">Taro_047473</name>
</gene>
<reference evidence="1" key="1">
    <citation type="submission" date="2017-07" db="EMBL/GenBank/DDBJ databases">
        <title>Taro Niue Genome Assembly and Annotation.</title>
        <authorList>
            <person name="Atibalentja N."/>
            <person name="Keating K."/>
            <person name="Fields C.J."/>
        </authorList>
    </citation>
    <scope>NUCLEOTIDE SEQUENCE</scope>
    <source>
        <strain evidence="1">Niue_2</strain>
        <tissue evidence="1">Leaf</tissue>
    </source>
</reference>
<protein>
    <submittedName>
        <fullName evidence="1">Uncharacterized protein</fullName>
    </submittedName>
</protein>
<dbReference type="AlphaFoldDB" id="A0A843X7X8"/>
<dbReference type="Proteomes" id="UP000652761">
    <property type="component" value="Unassembled WGS sequence"/>
</dbReference>
<keyword evidence="2" id="KW-1185">Reference proteome</keyword>
<comment type="caution">
    <text evidence="1">The sequence shown here is derived from an EMBL/GenBank/DDBJ whole genome shotgun (WGS) entry which is preliminary data.</text>
</comment>